<keyword evidence="7" id="KW-0963">Cytoplasm</keyword>
<dbReference type="PANTHER" id="PTHR15487:SF4">
    <property type="entry name" value="ADP-RIBOSYLATION FACTOR-LIKE PROTEIN 2-BINDING PROTEIN"/>
    <property type="match status" value="1"/>
</dbReference>
<evidence type="ECO:0000256" key="1">
    <source>
        <dbReference type="ARBA" id="ARBA00004120"/>
    </source>
</evidence>
<evidence type="ECO:0000256" key="11">
    <source>
        <dbReference type="ARBA" id="ARBA00023242"/>
    </source>
</evidence>
<dbReference type="Pfam" id="PF11527">
    <property type="entry name" value="ARL2_Bind_BART"/>
    <property type="match status" value="1"/>
</dbReference>
<evidence type="ECO:0000256" key="10">
    <source>
        <dbReference type="ARBA" id="ARBA00023212"/>
    </source>
</evidence>
<organism evidence="15 16">
    <name type="scientific">Chloropicon primus</name>
    <dbReference type="NCBI Taxonomy" id="1764295"/>
    <lineage>
        <taxon>Eukaryota</taxon>
        <taxon>Viridiplantae</taxon>
        <taxon>Chlorophyta</taxon>
        <taxon>Chloropicophyceae</taxon>
        <taxon>Chloropicales</taxon>
        <taxon>Chloropicaceae</taxon>
        <taxon>Chloropicon</taxon>
    </lineage>
</organism>
<protein>
    <recommendedName>
        <fullName evidence="6">ADP-ribosylation factor-like protein 2-binding protein</fullName>
    </recommendedName>
</protein>
<keyword evidence="11" id="KW-0539">Nucleus</keyword>
<dbReference type="EMBL" id="HBHL01006691">
    <property type="protein sequence ID" value="CAD9715436.1"/>
    <property type="molecule type" value="Transcribed_RNA"/>
</dbReference>
<keyword evidence="10" id="KW-0206">Cytoskeleton</keyword>
<comment type="similarity">
    <text evidence="5">Belongs to the ARL2BP family.</text>
</comment>
<dbReference type="Gene3D" id="1.20.1520.10">
    <property type="entry name" value="ADP-ribosylation factor-like 2-binding protein, domain"/>
    <property type="match status" value="1"/>
</dbReference>
<evidence type="ECO:0000256" key="9">
    <source>
        <dbReference type="ARBA" id="ARBA00023128"/>
    </source>
</evidence>
<feature type="domain" description="BART" evidence="13">
    <location>
        <begin position="48"/>
        <end position="157"/>
    </location>
</feature>
<dbReference type="InterPro" id="IPR042541">
    <property type="entry name" value="BART_sf"/>
</dbReference>
<evidence type="ECO:0000256" key="2">
    <source>
        <dbReference type="ARBA" id="ARBA00004123"/>
    </source>
</evidence>
<name>A0A5B8MSS3_9CHLO</name>
<dbReference type="GO" id="GO:0051457">
    <property type="term" value="P:maintenance of protein location in nucleus"/>
    <property type="evidence" value="ECO:0007669"/>
    <property type="project" value="TreeGrafter"/>
</dbReference>
<reference evidence="14" key="2">
    <citation type="submission" date="2021-01" db="EMBL/GenBank/DDBJ databases">
        <authorList>
            <person name="Corre E."/>
            <person name="Pelletier E."/>
            <person name="Niang G."/>
            <person name="Scheremetjew M."/>
            <person name="Finn R."/>
            <person name="Kale V."/>
            <person name="Holt S."/>
            <person name="Cochrane G."/>
            <person name="Meng A."/>
            <person name="Brown T."/>
            <person name="Cohen L."/>
        </authorList>
    </citation>
    <scope>NUCLEOTIDE SEQUENCE</scope>
    <source>
        <strain evidence="14">CCMP1205</strain>
    </source>
</reference>
<evidence type="ECO:0000259" key="13">
    <source>
        <dbReference type="Pfam" id="PF11527"/>
    </source>
</evidence>
<evidence type="ECO:0000256" key="3">
    <source>
        <dbReference type="ARBA" id="ARBA00004300"/>
    </source>
</evidence>
<dbReference type="InterPro" id="IPR023379">
    <property type="entry name" value="BART_dom"/>
</dbReference>
<keyword evidence="12" id="KW-0966">Cell projection</keyword>
<dbReference type="OrthoDB" id="302784at2759"/>
<dbReference type="GO" id="GO:0005634">
    <property type="term" value="C:nucleus"/>
    <property type="evidence" value="ECO:0007669"/>
    <property type="project" value="UniProtKB-SubCell"/>
</dbReference>
<evidence type="ECO:0000256" key="12">
    <source>
        <dbReference type="ARBA" id="ARBA00023273"/>
    </source>
</evidence>
<evidence type="ECO:0000313" key="14">
    <source>
        <dbReference type="EMBL" id="CAD9715436.1"/>
    </source>
</evidence>
<dbReference type="AlphaFoldDB" id="A0A5B8MSS3"/>
<reference evidence="15 16" key="1">
    <citation type="submission" date="2018-07" db="EMBL/GenBank/DDBJ databases">
        <title>The complete nuclear genome of the prasinophyte Chloropicon primus (CCMP1205).</title>
        <authorList>
            <person name="Pombert J.-F."/>
            <person name="Otis C."/>
            <person name="Turmel M."/>
            <person name="Lemieux C."/>
        </authorList>
    </citation>
    <scope>NUCLEOTIDE SEQUENCE [LARGE SCALE GENOMIC DNA]</scope>
    <source>
        <strain evidence="15 16">CCMP1205</strain>
    </source>
</reference>
<dbReference type="EMBL" id="CP031043">
    <property type="protein sequence ID" value="QDZ23416.1"/>
    <property type="molecule type" value="Genomic_DNA"/>
</dbReference>
<sequence length="199" mass="22885">MVMLPEEVEGEILAGGEEDLVVDQDQDESFFEVVDSGEHQNEQTNLIDAVVGKLEEILVDEIFETARMDFCRSNCGVFDESEENKLEYTALFRNFSELVEKTLEERLKVEFPQFTVPWFVDMLKDKPCDGDVFDMLFGLTDFQEFKEMMVSFKKEKEVESGEPSKEMAVCRMRIYSEEQEDGDARPDLDDLASVVPLAN</sequence>
<evidence type="ECO:0000313" key="15">
    <source>
        <dbReference type="EMBL" id="QDZ23416.1"/>
    </source>
</evidence>
<dbReference type="InterPro" id="IPR038849">
    <property type="entry name" value="ARL2BP"/>
</dbReference>
<evidence type="ECO:0000256" key="8">
    <source>
        <dbReference type="ARBA" id="ARBA00023069"/>
    </source>
</evidence>
<evidence type="ECO:0000256" key="4">
    <source>
        <dbReference type="ARBA" id="ARBA00004569"/>
    </source>
</evidence>
<proteinExistence type="inferred from homology"/>
<comment type="subcellular location">
    <subcellularLocation>
        <location evidence="1">Cytoplasm</location>
        <location evidence="1">Cytoskeleton</location>
        <location evidence="1">Cilium basal body</location>
    </subcellularLocation>
    <subcellularLocation>
        <location evidence="3">Cytoplasm</location>
        <location evidence="3">Cytoskeleton</location>
        <location evidence="3">Microtubule organizing center</location>
        <location evidence="3">Centrosome</location>
    </subcellularLocation>
    <subcellularLocation>
        <location evidence="4">Mitochondrion intermembrane space</location>
    </subcellularLocation>
    <subcellularLocation>
        <location evidence="2">Nucleus</location>
    </subcellularLocation>
</comment>
<keyword evidence="9" id="KW-0496">Mitochondrion</keyword>
<dbReference type="Proteomes" id="UP000316726">
    <property type="component" value="Chromosome 10"/>
</dbReference>
<dbReference type="PANTHER" id="PTHR15487">
    <property type="entry name" value="ADP-RIBOSYLATION FACTOR-LIKE PROTEIN 2-BINDING PROTEIN"/>
    <property type="match status" value="1"/>
</dbReference>
<evidence type="ECO:0000313" key="16">
    <source>
        <dbReference type="Proteomes" id="UP000316726"/>
    </source>
</evidence>
<evidence type="ECO:0000256" key="6">
    <source>
        <dbReference type="ARBA" id="ARBA00014849"/>
    </source>
</evidence>
<keyword evidence="8" id="KW-0969">Cilium</keyword>
<gene>
    <name evidence="15" type="ORF">A3770_10p59340</name>
    <name evidence="14" type="ORF">CPRI1469_LOCUS4291</name>
</gene>
<accession>A0A5B8MSS3</accession>
<dbReference type="STRING" id="1764295.A0A5B8MSS3"/>
<keyword evidence="16" id="KW-1185">Reference proteome</keyword>
<dbReference type="GO" id="GO:0005758">
    <property type="term" value="C:mitochondrial intermembrane space"/>
    <property type="evidence" value="ECO:0007669"/>
    <property type="project" value="UniProtKB-SubCell"/>
</dbReference>
<evidence type="ECO:0000256" key="5">
    <source>
        <dbReference type="ARBA" id="ARBA00009880"/>
    </source>
</evidence>
<evidence type="ECO:0000256" key="7">
    <source>
        <dbReference type="ARBA" id="ARBA00022490"/>
    </source>
</evidence>